<evidence type="ECO:0000256" key="1">
    <source>
        <dbReference type="SAM" id="MobiDB-lite"/>
    </source>
</evidence>
<dbReference type="Proteomes" id="UP001642464">
    <property type="component" value="Unassembled WGS sequence"/>
</dbReference>
<gene>
    <name evidence="2" type="ORF">SCF082_LOCUS25104</name>
</gene>
<sequence>MYKWAKPRLAQNWPLLCKAAPQIAKKFKEIPDVLRKFMGLKGKFRARLSSNETGQKTIPSSLMSVVSDCVVERIELGEEVNYHLVKNILAEAIDQWNHAVRGVRLQLTDPEFVLKEVAKECPKELHSDQDVEQAIESVQKRVDEHLQEVQLKKHAQRLCRKCGILLTQNSKPGRHLPFHHPQMEKVRTWVNYQIASGAVNGQLLANFDQVWSLLYRPASRTLRQSSSVPDPHSKELSLRKIRHCIQRVMDLPLTESFEPKPSDGIRQVQGGPAGHSPVESYRIPRTLTTLSWADGAMGRGFVTCKSDHMSEKDRNQANQELAKWLYIAPLQSKTHIWSSETMLTFLDFMAGELRARRRELNLDISQKAMIVCDMASQHSSKKFAALKEAWSQQHNAVLICGDSEVMAIPGGWGAAGGPNDGWHQYAHKLTSVYHSLAIQWGETLELRKRLSELNVSPQGSISTKQLGRKC</sequence>
<comment type="caution">
    <text evidence="2">The sequence shown here is derived from an EMBL/GenBank/DDBJ whole genome shotgun (WGS) entry which is preliminary data.</text>
</comment>
<dbReference type="EMBL" id="CAXAMM010018768">
    <property type="protein sequence ID" value="CAK9044101.1"/>
    <property type="molecule type" value="Genomic_DNA"/>
</dbReference>
<proteinExistence type="predicted"/>
<protein>
    <submittedName>
        <fullName evidence="2">Mitochondrial</fullName>
    </submittedName>
</protein>
<reference evidence="2 3" key="1">
    <citation type="submission" date="2024-02" db="EMBL/GenBank/DDBJ databases">
        <authorList>
            <person name="Chen Y."/>
            <person name="Shah S."/>
            <person name="Dougan E. K."/>
            <person name="Thang M."/>
            <person name="Chan C."/>
        </authorList>
    </citation>
    <scope>NUCLEOTIDE SEQUENCE [LARGE SCALE GENOMIC DNA]</scope>
</reference>
<name>A0ABP0LXX9_9DINO</name>
<keyword evidence="3" id="KW-1185">Reference proteome</keyword>
<organism evidence="2 3">
    <name type="scientific">Durusdinium trenchii</name>
    <dbReference type="NCBI Taxonomy" id="1381693"/>
    <lineage>
        <taxon>Eukaryota</taxon>
        <taxon>Sar</taxon>
        <taxon>Alveolata</taxon>
        <taxon>Dinophyceae</taxon>
        <taxon>Suessiales</taxon>
        <taxon>Symbiodiniaceae</taxon>
        <taxon>Durusdinium</taxon>
    </lineage>
</organism>
<evidence type="ECO:0000313" key="3">
    <source>
        <dbReference type="Proteomes" id="UP001642464"/>
    </source>
</evidence>
<feature type="region of interest" description="Disordered" evidence="1">
    <location>
        <begin position="259"/>
        <end position="279"/>
    </location>
</feature>
<evidence type="ECO:0000313" key="2">
    <source>
        <dbReference type="EMBL" id="CAK9044101.1"/>
    </source>
</evidence>
<accession>A0ABP0LXX9</accession>